<dbReference type="Proteomes" id="UP001732700">
    <property type="component" value="Chromosome 7D"/>
</dbReference>
<reference evidence="1" key="1">
    <citation type="submission" date="2021-05" db="EMBL/GenBank/DDBJ databases">
        <authorList>
            <person name="Scholz U."/>
            <person name="Mascher M."/>
            <person name="Fiebig A."/>
        </authorList>
    </citation>
    <scope>NUCLEOTIDE SEQUENCE [LARGE SCALE GENOMIC DNA]</scope>
</reference>
<name>A0ACD6ANG9_AVESA</name>
<protein>
    <submittedName>
        <fullName evidence="1">Uncharacterized protein</fullName>
    </submittedName>
</protein>
<reference evidence="1" key="2">
    <citation type="submission" date="2025-09" db="UniProtKB">
        <authorList>
            <consortium name="EnsemblPlants"/>
        </authorList>
    </citation>
    <scope>IDENTIFICATION</scope>
</reference>
<evidence type="ECO:0000313" key="2">
    <source>
        <dbReference type="Proteomes" id="UP001732700"/>
    </source>
</evidence>
<sequence length="469" mass="52039">MCSASKKLMMELIPLSAITLVPAITLAMAYLAWTAVTRRRHSQCYLLDYVCYKPSDDRKVTTDMAFAIAERNKHLGLPEIRYLLRLVSRAGLGEQTYVPSSVLACRENFRIHQDGLDEMDAFFNDAITGLFAKTGFGPRYVDALIVNVNFLCPEPDLASRIVHNYGMREDVMAYNVAGMGCSATLVSLDIAQNVMWARAPRPVLALVVSTEALSTGWYGGRDKSMMLGLCLFRCGGAAALLTNNPAISGRAKMKLRHIVRTNVAANDDAYSAILQREDADNLVGFSISKTLPKAAVRAFATNLKRLVPRILPVRELARLAADLLHQKLSRSERIKIDLNLKAGVDHFCLHSGGVAVIEAVKKNFGLNEVDVEPSRMTLHRWGNTSASSVWYVLSYMEAKRRLKKGDRVLMVTFGSGFKCNSCMWDVMGDLADKGAWEECIDEYPVENTVNASLDKYGWINDAEDDSTLF</sequence>
<dbReference type="EnsemblPlants" id="AVESA.00010b.r2.7DG1395260.1">
    <property type="protein sequence ID" value="AVESA.00010b.r2.7DG1395260.1.CDS.1"/>
    <property type="gene ID" value="AVESA.00010b.r2.7DG1395260"/>
</dbReference>
<keyword evidence="2" id="KW-1185">Reference proteome</keyword>
<organism evidence="1 2">
    <name type="scientific">Avena sativa</name>
    <name type="common">Oat</name>
    <dbReference type="NCBI Taxonomy" id="4498"/>
    <lineage>
        <taxon>Eukaryota</taxon>
        <taxon>Viridiplantae</taxon>
        <taxon>Streptophyta</taxon>
        <taxon>Embryophyta</taxon>
        <taxon>Tracheophyta</taxon>
        <taxon>Spermatophyta</taxon>
        <taxon>Magnoliopsida</taxon>
        <taxon>Liliopsida</taxon>
        <taxon>Poales</taxon>
        <taxon>Poaceae</taxon>
        <taxon>BOP clade</taxon>
        <taxon>Pooideae</taxon>
        <taxon>Poodae</taxon>
        <taxon>Poeae</taxon>
        <taxon>Poeae Chloroplast Group 1 (Aveneae type)</taxon>
        <taxon>Aveninae</taxon>
        <taxon>Avena</taxon>
    </lineage>
</organism>
<evidence type="ECO:0000313" key="1">
    <source>
        <dbReference type="EnsemblPlants" id="AVESA.00010b.r2.7DG1395260.1.CDS.1"/>
    </source>
</evidence>
<accession>A0ACD6ANG9</accession>
<proteinExistence type="predicted"/>